<feature type="compositionally biased region" description="Acidic residues" evidence="1">
    <location>
        <begin position="233"/>
        <end position="286"/>
    </location>
</feature>
<keyword evidence="3" id="KW-1185">Reference proteome</keyword>
<name>A0A388K8G2_CHABU</name>
<accession>A0A388K8G2</accession>
<feature type="region of interest" description="Disordered" evidence="1">
    <location>
        <begin position="155"/>
        <end position="351"/>
    </location>
</feature>
<dbReference type="Proteomes" id="UP000265515">
    <property type="component" value="Unassembled WGS sequence"/>
</dbReference>
<sequence length="452" mass="48372">MTTAGVGTVAEVWRNQKRGGLTVTTTAGSLGPSPLRLSMTARGRTGSRKTRRCLLTFGSFQGYGVKAFSMKAFDVCRNRTEFRMLDLEKFLSKTNGYLVTRSLPVVDNTFLLSRPLVQFNSPTDQLPVVVMRFREQFVRLPAAQQVDCVFVPMDAGSKRRQDPPARAGAKRKQSATVLLSSDAVGQALPAPVSPSDRQGRDAAEQSSETTDYDDGALRHLASPQHRSRGDTGAFDEEECEGQEGEGGGEEGDGGNEGDAEGEDKDMDEERDVGEDDAYGVGDADDADGARMSQLYNQAKDGTDKHGSRGKRKRGDVLTSTASQTKQARTHAVNEARGALKASQEAQAPRKIGGGGEVAVVAAVGKARRGPEHKNCGTLGMRARGWGLACPRMLTSWFSAPRPLTQHDVSFSNTTSKASPDKTSMLLTSTSQESNAFPVGGSFITTAPCPTTL</sequence>
<evidence type="ECO:0000313" key="2">
    <source>
        <dbReference type="EMBL" id="GBG66347.1"/>
    </source>
</evidence>
<gene>
    <name evidence="2" type="ORF">CBR_g59998</name>
</gene>
<organism evidence="2 3">
    <name type="scientific">Chara braunii</name>
    <name type="common">Braun's stonewort</name>
    <dbReference type="NCBI Taxonomy" id="69332"/>
    <lineage>
        <taxon>Eukaryota</taxon>
        <taxon>Viridiplantae</taxon>
        <taxon>Streptophyta</taxon>
        <taxon>Charophyceae</taxon>
        <taxon>Charales</taxon>
        <taxon>Characeae</taxon>
        <taxon>Chara</taxon>
    </lineage>
</organism>
<feature type="compositionally biased region" description="Polar residues" evidence="1">
    <location>
        <begin position="317"/>
        <end position="326"/>
    </location>
</feature>
<dbReference type="EMBL" id="BFEA01000073">
    <property type="protein sequence ID" value="GBG66347.1"/>
    <property type="molecule type" value="Genomic_DNA"/>
</dbReference>
<reference evidence="2 3" key="1">
    <citation type="journal article" date="2018" name="Cell">
        <title>The Chara Genome: Secondary Complexity and Implications for Plant Terrestrialization.</title>
        <authorList>
            <person name="Nishiyama T."/>
            <person name="Sakayama H."/>
            <person name="Vries J.D."/>
            <person name="Buschmann H."/>
            <person name="Saint-Marcoux D."/>
            <person name="Ullrich K.K."/>
            <person name="Haas F.B."/>
            <person name="Vanderstraeten L."/>
            <person name="Becker D."/>
            <person name="Lang D."/>
            <person name="Vosolsobe S."/>
            <person name="Rombauts S."/>
            <person name="Wilhelmsson P.K.I."/>
            <person name="Janitza P."/>
            <person name="Kern R."/>
            <person name="Heyl A."/>
            <person name="Rumpler F."/>
            <person name="Villalobos L.I.A.C."/>
            <person name="Clay J.M."/>
            <person name="Skokan R."/>
            <person name="Toyoda A."/>
            <person name="Suzuki Y."/>
            <person name="Kagoshima H."/>
            <person name="Schijlen E."/>
            <person name="Tajeshwar N."/>
            <person name="Catarino B."/>
            <person name="Hetherington A.J."/>
            <person name="Saltykova A."/>
            <person name="Bonnot C."/>
            <person name="Breuninger H."/>
            <person name="Symeonidi A."/>
            <person name="Radhakrishnan G.V."/>
            <person name="Van Nieuwerburgh F."/>
            <person name="Deforce D."/>
            <person name="Chang C."/>
            <person name="Karol K.G."/>
            <person name="Hedrich R."/>
            <person name="Ulvskov P."/>
            <person name="Glockner G."/>
            <person name="Delwiche C.F."/>
            <person name="Petrasek J."/>
            <person name="Van de Peer Y."/>
            <person name="Friml J."/>
            <person name="Beilby M."/>
            <person name="Dolan L."/>
            <person name="Kohara Y."/>
            <person name="Sugano S."/>
            <person name="Fujiyama A."/>
            <person name="Delaux P.-M."/>
            <person name="Quint M."/>
            <person name="TheiBen G."/>
            <person name="Hagemann M."/>
            <person name="Harholt J."/>
            <person name="Dunand C."/>
            <person name="Zachgo S."/>
            <person name="Langdale J."/>
            <person name="Maumus F."/>
            <person name="Straeten D.V.D."/>
            <person name="Gould S.B."/>
            <person name="Rensing S.A."/>
        </authorList>
    </citation>
    <scope>NUCLEOTIDE SEQUENCE [LARGE SCALE GENOMIC DNA]</scope>
    <source>
        <strain evidence="2 3">S276</strain>
    </source>
</reference>
<evidence type="ECO:0000256" key="1">
    <source>
        <dbReference type="SAM" id="MobiDB-lite"/>
    </source>
</evidence>
<protein>
    <submittedName>
        <fullName evidence="2">Uncharacterized protein</fullName>
    </submittedName>
</protein>
<dbReference type="Gramene" id="GBG66347">
    <property type="protein sequence ID" value="GBG66347"/>
    <property type="gene ID" value="CBR_g59998"/>
</dbReference>
<comment type="caution">
    <text evidence="2">The sequence shown here is derived from an EMBL/GenBank/DDBJ whole genome shotgun (WGS) entry which is preliminary data.</text>
</comment>
<proteinExistence type="predicted"/>
<dbReference type="AlphaFoldDB" id="A0A388K8G2"/>
<evidence type="ECO:0000313" key="3">
    <source>
        <dbReference type="Proteomes" id="UP000265515"/>
    </source>
</evidence>